<evidence type="ECO:0008006" key="3">
    <source>
        <dbReference type="Google" id="ProtNLM"/>
    </source>
</evidence>
<keyword evidence="2" id="KW-1185">Reference proteome</keyword>
<organism evidence="1 2">
    <name type="scientific">candidate division CSSED10-310 bacterium</name>
    <dbReference type="NCBI Taxonomy" id="2855610"/>
    <lineage>
        <taxon>Bacteria</taxon>
        <taxon>Bacteria division CSSED10-310</taxon>
    </lineage>
</organism>
<gene>
    <name evidence="1" type="ORF">ACFL27_19955</name>
</gene>
<protein>
    <recommendedName>
        <fullName evidence="3">Bulb-type lectin domain-containing protein</fullName>
    </recommendedName>
</protein>
<proteinExistence type="predicted"/>
<dbReference type="InterPro" id="IPR011047">
    <property type="entry name" value="Quinoprotein_ADH-like_sf"/>
</dbReference>
<evidence type="ECO:0000313" key="2">
    <source>
        <dbReference type="Proteomes" id="UP001594351"/>
    </source>
</evidence>
<dbReference type="Proteomes" id="UP001594351">
    <property type="component" value="Unassembled WGS sequence"/>
</dbReference>
<reference evidence="1 2" key="1">
    <citation type="submission" date="2024-09" db="EMBL/GenBank/DDBJ databases">
        <title>Laminarin stimulates single cell rates of sulfate reduction while oxygen inhibits transcriptomic activity in coastal marine sediment.</title>
        <authorList>
            <person name="Lindsay M."/>
            <person name="Orcutt B."/>
            <person name="Emerson D."/>
            <person name="Stepanauskas R."/>
            <person name="D'Angelo T."/>
        </authorList>
    </citation>
    <scope>NUCLEOTIDE SEQUENCE [LARGE SCALE GENOMIC DNA]</scope>
    <source>
        <strain evidence="1">SAG AM-311-K15</strain>
    </source>
</reference>
<dbReference type="PANTHER" id="PTHR42754:SF1">
    <property type="entry name" value="LIPOPROTEIN"/>
    <property type="match status" value="1"/>
</dbReference>
<name>A0ABV6Z2E9_UNCC1</name>
<evidence type="ECO:0000313" key="1">
    <source>
        <dbReference type="EMBL" id="MFC1852478.1"/>
    </source>
</evidence>
<feature type="non-terminal residue" evidence="1">
    <location>
        <position position="1"/>
    </location>
</feature>
<dbReference type="SUPFAM" id="SSF50998">
    <property type="entry name" value="Quinoprotein alcohol dehydrogenase-like"/>
    <property type="match status" value="1"/>
</dbReference>
<dbReference type="Gene3D" id="2.130.10.10">
    <property type="entry name" value="YVTN repeat-like/Quinoprotein amine dehydrogenase"/>
    <property type="match status" value="1"/>
</dbReference>
<dbReference type="InterPro" id="IPR015943">
    <property type="entry name" value="WD40/YVTN_repeat-like_dom_sf"/>
</dbReference>
<accession>A0ABV6Z2E9</accession>
<sequence>VTIDGVKPGNNYHIHAEALDPDNQKMCEGDSQVFNAVAGETAVAGHIDLDCLIITFEKTFGGTETEWSLSVQQTTDSGYIIAGTTDSYGAGMSDVYLIKTDENGTELWSRTYGGSNIEFGGSVQQTTDGGYIIAADTYSFGAGAVDVYLLKTDENGNELWSQTFGGIRDDDWGYSVLQTADGGYIFAGTTKSFGAGNYDIYLLKTDGNGAEVWFQTFGGTEADIGSCVQQTAEGGFIVVGSSASFGAGADDVYLIKTDGNGTELWSQTFGGIQAEYGGTVQQTADRGFIIAGSTASYGAGADDVYLLKTDENGNELWSQTFGGTGIDHGSWVQQTTAGGYIITGTTTSIGAGEGDVYLLKTNGTGTELWSRTFGGTGSDRGSSVQQTADGGYIISGTTASYGAGDSDIYLIKTDSQGELWFSSP</sequence>
<comment type="caution">
    <text evidence="1">The sequence shown here is derived from an EMBL/GenBank/DDBJ whole genome shotgun (WGS) entry which is preliminary data.</text>
</comment>
<dbReference type="PANTHER" id="PTHR42754">
    <property type="entry name" value="ENDOGLUCANASE"/>
    <property type="match status" value="1"/>
</dbReference>
<dbReference type="EMBL" id="JBHPBY010000318">
    <property type="protein sequence ID" value="MFC1852478.1"/>
    <property type="molecule type" value="Genomic_DNA"/>
</dbReference>